<name>A0A125NTU2_HYPSL</name>
<dbReference type="PROSITE" id="PS51257">
    <property type="entry name" value="PROKAR_LIPOPROTEIN"/>
    <property type="match status" value="1"/>
</dbReference>
<dbReference type="RefSeq" id="WP_068464600.1">
    <property type="nucleotide sequence ID" value="NZ_JAEFBX010000003.1"/>
</dbReference>
<proteinExistence type="predicted"/>
<dbReference type="EMBL" id="LMTR01000091">
    <property type="protein sequence ID" value="KWT64585.1"/>
    <property type="molecule type" value="Genomic_DNA"/>
</dbReference>
<reference evidence="2 3" key="1">
    <citation type="submission" date="2015-10" db="EMBL/GenBank/DDBJ databases">
        <title>Transcriptomic analysis of a linuron degrading triple-species bacterial consortium.</title>
        <authorList>
            <person name="Albers P."/>
        </authorList>
    </citation>
    <scope>NUCLEOTIDE SEQUENCE [LARGE SCALE GENOMIC DNA]</scope>
    <source>
        <strain evidence="2 3">WDL6</strain>
    </source>
</reference>
<accession>A0A125NTU2</accession>
<organism evidence="2 3">
    <name type="scientific">Hyphomicrobium sulfonivorans</name>
    <dbReference type="NCBI Taxonomy" id="121290"/>
    <lineage>
        <taxon>Bacteria</taxon>
        <taxon>Pseudomonadati</taxon>
        <taxon>Pseudomonadota</taxon>
        <taxon>Alphaproteobacteria</taxon>
        <taxon>Hyphomicrobiales</taxon>
        <taxon>Hyphomicrobiaceae</taxon>
        <taxon>Hyphomicrobium</taxon>
    </lineage>
</organism>
<comment type="caution">
    <text evidence="2">The sequence shown here is derived from an EMBL/GenBank/DDBJ whole genome shotgun (WGS) entry which is preliminary data.</text>
</comment>
<dbReference type="AlphaFoldDB" id="A0A125NTU2"/>
<dbReference type="PATRIC" id="fig|121290.4.peg.2095"/>
<gene>
    <name evidence="2" type="ORF">APY04_3253</name>
</gene>
<dbReference type="Proteomes" id="UP000059074">
    <property type="component" value="Unassembled WGS sequence"/>
</dbReference>
<feature type="signal peptide" evidence="1">
    <location>
        <begin position="1"/>
        <end position="20"/>
    </location>
</feature>
<keyword evidence="3" id="KW-1185">Reference proteome</keyword>
<evidence type="ECO:0008006" key="4">
    <source>
        <dbReference type="Google" id="ProtNLM"/>
    </source>
</evidence>
<keyword evidence="1" id="KW-0732">Signal</keyword>
<protein>
    <recommendedName>
        <fullName evidence="4">Outer membrane protein beta-barrel domain-containing protein</fullName>
    </recommendedName>
</protein>
<feature type="chain" id="PRO_5007178207" description="Outer membrane protein beta-barrel domain-containing protein" evidence="1">
    <location>
        <begin position="21"/>
        <end position="294"/>
    </location>
</feature>
<dbReference type="STRING" id="121290.APY04_3253"/>
<dbReference type="OrthoDB" id="6555107at2"/>
<evidence type="ECO:0000256" key="1">
    <source>
        <dbReference type="SAM" id="SignalP"/>
    </source>
</evidence>
<evidence type="ECO:0000313" key="3">
    <source>
        <dbReference type="Proteomes" id="UP000059074"/>
    </source>
</evidence>
<sequence length="294" mass="31927">MRSAAFACGLSILMACSAHADGVSTAISSAKPGPSGWQFNFTPYGWLTWVDGNATVRGRDFSVQQNPGQVLSDLEGVWMSYMEAKRGAITLFSDVIYADIGNSSSFARSHTFTPHINGSVGGAVRSDYSFWIVEAGFMYETNRYKWGNSSAETDTTLDLLMGLRYWHQDLDVNLSLAGNANIDGLVVSGAGAWARSGSVSWVDLFMGARLTHTPTPGHELALRGDFGGFGWGSQFTWQLIGTYSAYLGSHSGIDFNSYVGYKALSVDYDQGVGHRRYEFDVIQHGPVIGLTGKF</sequence>
<evidence type="ECO:0000313" key="2">
    <source>
        <dbReference type="EMBL" id="KWT64585.1"/>
    </source>
</evidence>